<dbReference type="SUPFAM" id="SSF52540">
    <property type="entry name" value="P-loop containing nucleoside triphosphate hydrolases"/>
    <property type="match status" value="1"/>
</dbReference>
<dbReference type="Pfam" id="PF11981">
    <property type="entry name" value="DUF3482"/>
    <property type="match status" value="1"/>
</dbReference>
<dbReference type="RefSeq" id="WP_136405220.1">
    <property type="nucleotide sequence ID" value="NZ_SSWX01000003.1"/>
</dbReference>
<dbReference type="AlphaFoldDB" id="A0A4S5BWN0"/>
<reference evidence="3 4" key="1">
    <citation type="submission" date="2019-04" db="EMBL/GenBank/DDBJ databases">
        <title>Lampropedia sp YIM MLB12 draf genome.</title>
        <authorList>
            <person name="Wang Y.-X."/>
        </authorList>
    </citation>
    <scope>NUCLEOTIDE SEQUENCE [LARGE SCALE GENOMIC DNA]</scope>
    <source>
        <strain evidence="3 4">YIM MLB12</strain>
    </source>
</reference>
<dbReference type="Gene3D" id="3.40.50.300">
    <property type="entry name" value="P-loop containing nucleotide triphosphate hydrolases"/>
    <property type="match status" value="1"/>
</dbReference>
<feature type="transmembrane region" description="Helical" evidence="1">
    <location>
        <begin position="367"/>
        <end position="388"/>
    </location>
</feature>
<dbReference type="InterPro" id="IPR021871">
    <property type="entry name" value="DUF3482"/>
</dbReference>
<organism evidence="3 4">
    <name type="scientific">Lampropedia aestuarii</name>
    <dbReference type="NCBI Taxonomy" id="2562762"/>
    <lineage>
        <taxon>Bacteria</taxon>
        <taxon>Pseudomonadati</taxon>
        <taxon>Pseudomonadota</taxon>
        <taxon>Betaproteobacteria</taxon>
        <taxon>Burkholderiales</taxon>
        <taxon>Comamonadaceae</taxon>
        <taxon>Lampropedia</taxon>
    </lineage>
</organism>
<evidence type="ECO:0000259" key="2">
    <source>
        <dbReference type="Pfam" id="PF01926"/>
    </source>
</evidence>
<keyword evidence="1" id="KW-0472">Membrane</keyword>
<dbReference type="InterPro" id="IPR027417">
    <property type="entry name" value="P-loop_NTPase"/>
</dbReference>
<keyword evidence="1" id="KW-1133">Transmembrane helix</keyword>
<comment type="caution">
    <text evidence="3">The sequence shown here is derived from an EMBL/GenBank/DDBJ whole genome shotgun (WGS) entry which is preliminary data.</text>
</comment>
<gene>
    <name evidence="3" type="ORF">E8K88_03270</name>
</gene>
<dbReference type="InterPro" id="IPR006073">
    <property type="entry name" value="GTP-bd"/>
</dbReference>
<dbReference type="OrthoDB" id="5406017at2"/>
<keyword evidence="4" id="KW-1185">Reference proteome</keyword>
<protein>
    <submittedName>
        <fullName evidence="3">DUF3482 domain-containing protein</fullName>
    </submittedName>
</protein>
<dbReference type="CDD" id="cd00882">
    <property type="entry name" value="Ras_like_GTPase"/>
    <property type="match status" value="1"/>
</dbReference>
<name>A0A4S5BWN0_9BURK</name>
<proteinExistence type="predicted"/>
<evidence type="ECO:0000313" key="3">
    <source>
        <dbReference type="EMBL" id="THJ35621.1"/>
    </source>
</evidence>
<dbReference type="GO" id="GO:0005525">
    <property type="term" value="F:GTP binding"/>
    <property type="evidence" value="ECO:0007669"/>
    <property type="project" value="InterPro"/>
</dbReference>
<evidence type="ECO:0000313" key="4">
    <source>
        <dbReference type="Proteomes" id="UP000306236"/>
    </source>
</evidence>
<feature type="domain" description="G" evidence="2">
    <location>
        <begin position="18"/>
        <end position="159"/>
    </location>
</feature>
<dbReference type="EMBL" id="SSWX01000003">
    <property type="protein sequence ID" value="THJ35621.1"/>
    <property type="molecule type" value="Genomic_DNA"/>
</dbReference>
<accession>A0A4S5BWN0</accession>
<keyword evidence="1" id="KW-0812">Transmembrane</keyword>
<dbReference type="Pfam" id="PF01926">
    <property type="entry name" value="MMR_HSR1"/>
    <property type="match status" value="1"/>
</dbReference>
<sequence>MSQELSTLPQAILVQWCLISHTNIGKTSLTRTLLGQDVGDIRDAPHVTDTAEGHTLVQTAEGDVLTLWDTPGFGDSVRLYQRLRQHSNPMGWFLTNLWDRWRDKPFWMSQRAMQAARDSADVVLYLVNAAEDPADAGYLDAEMHLLQWLGKPVVVLLNQTGMPQTTEQQARDLRAWSTALAPYTPMVRNVVALDAFTRSWIHEQRLFQVVQPTIAADKQAGYQRLVQAWESSNQARFEASMQAVANLLVEAAQWSEPIDAPGGALNWNTLKSAISASPSTPDNTPESLAMQRLLKHLQQQDLRTTQTLLQLHQLDGKVAGHIHAQLREYFTIHQPLDSRQMGLWGALTTGAAGGLGADLAAGGLTMGAGALLGALAGAVTFASAAFGINKLRGQAKHQVNLNDEFLDTALHTSLLKYLAIAHFGRGQGTFSESDTPAHWATQVTEQTAPHRQALHALWAQLREAAASTSSDAAQTTTEATEKLQRLLAHIMLSTLQSLYPAPEQLSLDHA</sequence>
<evidence type="ECO:0000256" key="1">
    <source>
        <dbReference type="SAM" id="Phobius"/>
    </source>
</evidence>
<dbReference type="Proteomes" id="UP000306236">
    <property type="component" value="Unassembled WGS sequence"/>
</dbReference>